<dbReference type="Proteomes" id="UP000503483">
    <property type="component" value="Chromosome"/>
</dbReference>
<dbReference type="KEGG" id="paco:AACT_0084"/>
<dbReference type="InterPro" id="IPR037682">
    <property type="entry name" value="TonB_C"/>
</dbReference>
<evidence type="ECO:0000256" key="3">
    <source>
        <dbReference type="ARBA" id="ARBA00022448"/>
    </source>
</evidence>
<evidence type="ECO:0000256" key="2">
    <source>
        <dbReference type="ARBA" id="ARBA00006555"/>
    </source>
</evidence>
<dbReference type="EMBL" id="CP042652">
    <property type="protein sequence ID" value="QKE27318.1"/>
    <property type="molecule type" value="Genomic_DNA"/>
</dbReference>
<evidence type="ECO:0000256" key="9">
    <source>
        <dbReference type="ARBA" id="ARBA00023136"/>
    </source>
</evidence>
<dbReference type="RefSeq" id="WP_172123913.1">
    <property type="nucleotide sequence ID" value="NZ_CP042652.1"/>
</dbReference>
<evidence type="ECO:0000256" key="6">
    <source>
        <dbReference type="ARBA" id="ARBA00022692"/>
    </source>
</evidence>
<evidence type="ECO:0000256" key="10">
    <source>
        <dbReference type="SAM" id="Phobius"/>
    </source>
</evidence>
<dbReference type="PANTHER" id="PTHR33446">
    <property type="entry name" value="PROTEIN TONB-RELATED"/>
    <property type="match status" value="1"/>
</dbReference>
<evidence type="ECO:0000256" key="8">
    <source>
        <dbReference type="ARBA" id="ARBA00022989"/>
    </source>
</evidence>
<evidence type="ECO:0000256" key="4">
    <source>
        <dbReference type="ARBA" id="ARBA00022475"/>
    </source>
</evidence>
<organism evidence="12 13">
    <name type="scientific">Arcobacter acticola</name>
    <dbReference type="NCBI Taxonomy" id="1849015"/>
    <lineage>
        <taxon>Bacteria</taxon>
        <taxon>Pseudomonadati</taxon>
        <taxon>Campylobacterota</taxon>
        <taxon>Epsilonproteobacteria</taxon>
        <taxon>Campylobacterales</taxon>
        <taxon>Arcobacteraceae</taxon>
        <taxon>Arcobacter</taxon>
    </lineage>
</organism>
<evidence type="ECO:0000256" key="1">
    <source>
        <dbReference type="ARBA" id="ARBA00004383"/>
    </source>
</evidence>
<keyword evidence="3" id="KW-0813">Transport</keyword>
<dbReference type="PANTHER" id="PTHR33446:SF2">
    <property type="entry name" value="PROTEIN TONB"/>
    <property type="match status" value="1"/>
</dbReference>
<sequence length="246" mass="28785">MNKFIIFASFFVVTSLHILLFLYYRNTPIITSLPNISNPIIQFQLTKIVEVEKQIEKPIVEEKKEIVKEIIKEIKKEEIQKPAEKIKAIKKETPKKVEKEKVQVKEVIKETVQKTSENIEEVKEIKKTIPTEQSTQKTIEPIPKIDHQENMLIDKYASKLREEINKNKSYPTISKKLHEQGNVIVSFRVLKSGKFINIRLISSSNKERLDKAALNALYDTKEFEVFDKAINKEFLDFNLPLEFKLN</sequence>
<dbReference type="GO" id="GO:0031992">
    <property type="term" value="F:energy transducer activity"/>
    <property type="evidence" value="ECO:0007669"/>
    <property type="project" value="TreeGrafter"/>
</dbReference>
<evidence type="ECO:0000313" key="12">
    <source>
        <dbReference type="EMBL" id="QKE27318.1"/>
    </source>
</evidence>
<keyword evidence="6 10" id="KW-0812">Transmembrane</keyword>
<feature type="domain" description="TonB C-terminal" evidence="11">
    <location>
        <begin position="155"/>
        <end position="246"/>
    </location>
</feature>
<dbReference type="InterPro" id="IPR006260">
    <property type="entry name" value="TonB/TolA_C"/>
</dbReference>
<proteinExistence type="inferred from homology"/>
<dbReference type="PROSITE" id="PS52015">
    <property type="entry name" value="TONB_CTD"/>
    <property type="match status" value="1"/>
</dbReference>
<keyword evidence="7" id="KW-0653">Protein transport</keyword>
<evidence type="ECO:0000313" key="13">
    <source>
        <dbReference type="Proteomes" id="UP000503483"/>
    </source>
</evidence>
<dbReference type="SUPFAM" id="SSF74653">
    <property type="entry name" value="TolA/TonB C-terminal domain"/>
    <property type="match status" value="1"/>
</dbReference>
<dbReference type="GO" id="GO:0055085">
    <property type="term" value="P:transmembrane transport"/>
    <property type="evidence" value="ECO:0007669"/>
    <property type="project" value="InterPro"/>
</dbReference>
<reference evidence="12 13" key="1">
    <citation type="submission" date="2019-08" db="EMBL/GenBank/DDBJ databases">
        <title>Complete genome sequence of Arcobacter acticola.</title>
        <authorList>
            <person name="Miller W."/>
        </authorList>
    </citation>
    <scope>NUCLEOTIDE SEQUENCE [LARGE SCALE GENOMIC DNA]</scope>
    <source>
        <strain evidence="12 13">KCTC 52212</strain>
    </source>
</reference>
<dbReference type="NCBIfam" id="TIGR01352">
    <property type="entry name" value="tonB_Cterm"/>
    <property type="match status" value="1"/>
</dbReference>
<keyword evidence="5" id="KW-0997">Cell inner membrane</keyword>
<keyword evidence="9 10" id="KW-0472">Membrane</keyword>
<evidence type="ECO:0000256" key="5">
    <source>
        <dbReference type="ARBA" id="ARBA00022519"/>
    </source>
</evidence>
<gene>
    <name evidence="12" type="ORF">AACT_0084</name>
</gene>
<evidence type="ECO:0000259" key="11">
    <source>
        <dbReference type="PROSITE" id="PS52015"/>
    </source>
</evidence>
<dbReference type="InterPro" id="IPR051045">
    <property type="entry name" value="TonB-dependent_transducer"/>
</dbReference>
<keyword evidence="13" id="KW-1185">Reference proteome</keyword>
<dbReference type="Pfam" id="PF03544">
    <property type="entry name" value="TonB_C"/>
    <property type="match status" value="1"/>
</dbReference>
<evidence type="ECO:0000256" key="7">
    <source>
        <dbReference type="ARBA" id="ARBA00022927"/>
    </source>
</evidence>
<accession>A0A6M8EFE0</accession>
<dbReference type="AlphaFoldDB" id="A0A6M8EFE0"/>
<keyword evidence="8 10" id="KW-1133">Transmembrane helix</keyword>
<dbReference type="GO" id="GO:0015031">
    <property type="term" value="P:protein transport"/>
    <property type="evidence" value="ECO:0007669"/>
    <property type="project" value="UniProtKB-KW"/>
</dbReference>
<comment type="similarity">
    <text evidence="2">Belongs to the TonB family.</text>
</comment>
<feature type="transmembrane region" description="Helical" evidence="10">
    <location>
        <begin position="6"/>
        <end position="24"/>
    </location>
</feature>
<dbReference type="Gene3D" id="3.30.1150.10">
    <property type="match status" value="1"/>
</dbReference>
<dbReference type="GO" id="GO:0098797">
    <property type="term" value="C:plasma membrane protein complex"/>
    <property type="evidence" value="ECO:0007669"/>
    <property type="project" value="TreeGrafter"/>
</dbReference>
<name>A0A6M8EFE0_9BACT</name>
<comment type="subcellular location">
    <subcellularLocation>
        <location evidence="1">Cell inner membrane</location>
        <topology evidence="1">Single-pass membrane protein</topology>
        <orientation evidence="1">Periplasmic side</orientation>
    </subcellularLocation>
</comment>
<keyword evidence="4" id="KW-1003">Cell membrane</keyword>
<protein>
    <submittedName>
        <fullName evidence="12">TonB domain-containing protein</fullName>
    </submittedName>
</protein>